<protein>
    <submittedName>
        <fullName evidence="1">1,4-beta-xylanase</fullName>
    </submittedName>
</protein>
<gene>
    <name evidence="1" type="ORF">K8V07_10530</name>
</gene>
<dbReference type="AlphaFoldDB" id="A0A921LGG4"/>
<comment type="caution">
    <text evidence="1">The sequence shown here is derived from an EMBL/GenBank/DDBJ whole genome shotgun (WGS) entry which is preliminary data.</text>
</comment>
<dbReference type="EMBL" id="DYVL01000125">
    <property type="protein sequence ID" value="HJG12352.1"/>
    <property type="molecule type" value="Genomic_DNA"/>
</dbReference>
<reference evidence="1" key="1">
    <citation type="journal article" date="2021" name="PeerJ">
        <title>Extensive microbial diversity within the chicken gut microbiome revealed by metagenomics and culture.</title>
        <authorList>
            <person name="Gilroy R."/>
            <person name="Ravi A."/>
            <person name="Getino M."/>
            <person name="Pursley I."/>
            <person name="Horton D.L."/>
            <person name="Alikhan N.F."/>
            <person name="Baker D."/>
            <person name="Gharbi K."/>
            <person name="Hall N."/>
            <person name="Watson M."/>
            <person name="Adriaenssens E.M."/>
            <person name="Foster-Nyarko E."/>
            <person name="Jarju S."/>
            <person name="Secka A."/>
            <person name="Antonio M."/>
            <person name="Oren A."/>
            <person name="Chaudhuri R.R."/>
            <person name="La Ragione R."/>
            <person name="Hildebrand F."/>
            <person name="Pallen M.J."/>
        </authorList>
    </citation>
    <scope>NUCLEOTIDE SEQUENCE</scope>
    <source>
        <strain evidence="1">CHK154-13316</strain>
    </source>
</reference>
<evidence type="ECO:0000313" key="1">
    <source>
        <dbReference type="EMBL" id="HJG12352.1"/>
    </source>
</evidence>
<dbReference type="Proteomes" id="UP000747074">
    <property type="component" value="Unassembled WGS sequence"/>
</dbReference>
<accession>A0A921LGG4</accession>
<evidence type="ECO:0000313" key="2">
    <source>
        <dbReference type="Proteomes" id="UP000747074"/>
    </source>
</evidence>
<feature type="non-terminal residue" evidence="1">
    <location>
        <position position="1"/>
    </location>
</feature>
<organism evidence="1 2">
    <name type="scientific">Bacteroides xylanisolvens</name>
    <dbReference type="NCBI Taxonomy" id="371601"/>
    <lineage>
        <taxon>Bacteria</taxon>
        <taxon>Pseudomonadati</taxon>
        <taxon>Bacteroidota</taxon>
        <taxon>Bacteroidia</taxon>
        <taxon>Bacteroidales</taxon>
        <taxon>Bacteroidaceae</taxon>
        <taxon>Bacteroides</taxon>
    </lineage>
</organism>
<proteinExistence type="predicted"/>
<sequence>EYMARRNDSRFCNVLPLMKKEKVGAINWGFVAGKTNTIFAWDDVISSGEEPELWFHDIYRSTGVPYQQEEVDCIQSLTGER</sequence>
<reference evidence="1" key="2">
    <citation type="submission" date="2021-09" db="EMBL/GenBank/DDBJ databases">
        <authorList>
            <person name="Gilroy R."/>
        </authorList>
    </citation>
    <scope>NUCLEOTIDE SEQUENCE</scope>
    <source>
        <strain evidence="1">CHK154-13316</strain>
    </source>
</reference>
<name>A0A921LGG4_9BACE</name>